<protein>
    <submittedName>
        <fullName evidence="1">DUF4868 domain-containing protein</fullName>
    </submittedName>
</protein>
<organism evidence="1">
    <name type="scientific">Salmonella enterica</name>
    <name type="common">Salmonella choleraesuis</name>
    <dbReference type="NCBI Taxonomy" id="28901"/>
    <lineage>
        <taxon>Bacteria</taxon>
        <taxon>Pseudomonadati</taxon>
        <taxon>Pseudomonadota</taxon>
        <taxon>Gammaproteobacteria</taxon>
        <taxon>Enterobacterales</taxon>
        <taxon>Enterobacteriaceae</taxon>
        <taxon>Salmonella</taxon>
    </lineage>
</organism>
<reference evidence="1" key="1">
    <citation type="journal article" date="2018" name="Genome Biol.">
        <title>SKESA: strategic k-mer extension for scrupulous assemblies.</title>
        <authorList>
            <person name="Souvorov A."/>
            <person name="Agarwala R."/>
            <person name="Lipman D.J."/>
        </authorList>
    </citation>
    <scope>NUCLEOTIDE SEQUENCE</scope>
    <source>
        <strain evidence="1">MA.CK_07/00004777</strain>
    </source>
</reference>
<comment type="caution">
    <text evidence="1">The sequence shown here is derived from an EMBL/GenBank/DDBJ whole genome shotgun (WGS) entry which is preliminary data.</text>
</comment>
<accession>A0A761M369</accession>
<dbReference type="InterPro" id="IPR032359">
    <property type="entry name" value="KwaB-like"/>
</dbReference>
<reference evidence="1" key="2">
    <citation type="submission" date="2020-02" db="EMBL/GenBank/DDBJ databases">
        <authorList>
            <consortium name="NCBI Pathogen Detection Project"/>
        </authorList>
    </citation>
    <scope>NUCLEOTIDE SEQUENCE</scope>
    <source>
        <strain evidence="1">MA.CK_07/00004777</strain>
    </source>
</reference>
<evidence type="ECO:0000313" key="1">
    <source>
        <dbReference type="EMBL" id="HAG3177531.1"/>
    </source>
</evidence>
<gene>
    <name evidence="1" type="ORF">G8Z49_002940</name>
</gene>
<name>A0A761M369_SALER</name>
<dbReference type="EMBL" id="DAAXYZ010000006">
    <property type="protein sequence ID" value="HAG3177531.1"/>
    <property type="molecule type" value="Genomic_DNA"/>
</dbReference>
<sequence>MKMLKLEELLEYAEQLKDDDAAKISLYFVTRHLKAGMNRTARVVDKFDFKIIKAPIAPDIAKFFKYTLSNQIISHASKDDIVMKKYTVIDDDIDNKIYAYAMNNAISFSKVINNDIKNDKPVVLTSLAEVQNDLWAYCIKVQKGADVTYSFRKISKGKVTTNEPQNMTQRVFALFDKSDKELRSFDGSAVNFDDKIDCIYIKDQFYVFHKKSFEAIVGLEVEFTEAAQKTLNTIKELDLIEGLDVIEQAIFHKPSLRKILTHIAEKGNHTALEKNDVQAMNDVLKMFQNEEFKTNEHGKLVIEDERQGRNFLKLLNDYYKQGMTTKKYYGTDSGNVINPIKA</sequence>
<dbReference type="Pfam" id="PF16162">
    <property type="entry name" value="KwaB"/>
    <property type="match status" value="1"/>
</dbReference>
<dbReference type="AlphaFoldDB" id="A0A761M369"/>
<proteinExistence type="predicted"/>